<feature type="compositionally biased region" description="Low complexity" evidence="5">
    <location>
        <begin position="92"/>
        <end position="116"/>
    </location>
</feature>
<accession>A0A2P6U1D0</accession>
<evidence type="ECO:0000256" key="5">
    <source>
        <dbReference type="SAM" id="MobiDB-lite"/>
    </source>
</evidence>
<dbReference type="InterPro" id="IPR036770">
    <property type="entry name" value="Ankyrin_rpt-contain_sf"/>
</dbReference>
<evidence type="ECO:0000256" key="1">
    <source>
        <dbReference type="ARBA" id="ARBA00022737"/>
    </source>
</evidence>
<keyword evidence="6" id="KW-1133">Transmembrane helix</keyword>
<feature type="coiled-coil region" evidence="4">
    <location>
        <begin position="471"/>
        <end position="498"/>
    </location>
</feature>
<feature type="repeat" description="ANK" evidence="3">
    <location>
        <begin position="707"/>
        <end position="739"/>
    </location>
</feature>
<sequence>MDISGYARGGRTGRSAHLMQSTWAYHSDPAGKRKRRKGLSMGAKAVLLLLFLGAAWAGIRHALHQQPGAATNGSGGSSTGGAATGTAGGGTAKAAGGTAAKSSAKGAGQKPAAKAPVDPALAAKLDAALEARIERMMRINPTYRGPGKVDAFPQMADASRVLLASAGRLAWYRYDTDELRVIHEGAGAYYGAFTGGERDVLGGPATLWVVSRPAAAGSHDELLQLSLDSGRELRRAQLDSAFTHDAVRRRDRVWVASTGDGRVLELSYPSMDPVQAHALFSAEQHVSTLGPDASGKLWAVLHNQGAPSSDIVQVDLGEAKELARISGVGDRAQGLVFWDRYILTLDSGGGALVRADPVNGETAKLWQAGDSPVLLRGLCVVDDIAFFGICPQVSPQQRADPSVSCELAAYDLKSSLLLWRRRLDTKGLLNIVAAPHLQVESTTYSANTRPLISYRDKPSYLAAFEAAQQWAAQQEKEAQGAQQQLVAQQQAAQQAQAVLFRRNGRVHVIGPLRTRREANLVADALTLKAALDADADRSKLRLRSRKGRLGVHLSAAAANELYRIRFANLVGELQAAAHAAARIIKACQSGWTKLRESCFEAECLLFHGALLTGSVATTAILLDLAPSLAAAAGSRSGAAGQPARYQVVADSSERLEGLLGLPPARGSIRAATGETALHWATAAGNTAVVQRYLAAAPHLSTVQCKAAGRTPMHLAAAMGDVPMLRLLLQAAPQAAAAADKAGQTPLAALVEDGQSEAVELLALAHPASVAASTIDSLPLLHWSVRNCDSKMAARLLAAAPQAAKLRAADGSTALHLAAALYAVEALQMLVSACPAAASIKDANGMLTIHAAVQCPVLAEAVDSLLAAAPATALAPYRGSLPLHLAAAMHGMTAVVAKLLKAAPTAATALDEQGSTALHHAVDAGDTASVEVLLAAAPAAVNVFNSAQRTPLTMCMQYRRADHLRVLLQVRPSAESVHAALRLAILNRYVEALECLVAAMPSAASTLVYPYSRQTFLHYAAQFEDGSVLRTLAQADPAAAVLHDDYRRTPIQLAYTAPSLRGLMPFTPVDMVLRRLGAFEYYALPYSTRLDLICECVATKLPLSPADWALVPSNCTGLGRALPSALAHSDEQARSLVAHLPAADRSRLQLFALCLHRAQHRLHIHVPSELVRLLLSLFAA</sequence>
<evidence type="ECO:0000313" key="7">
    <source>
        <dbReference type="EMBL" id="PRW60120.1"/>
    </source>
</evidence>
<evidence type="ECO:0000256" key="6">
    <source>
        <dbReference type="SAM" id="Phobius"/>
    </source>
</evidence>
<name>A0A2P6U1D0_CHLSO</name>
<gene>
    <name evidence="7" type="ORF">C2E21_1627</name>
</gene>
<dbReference type="InterPro" id="IPR002110">
    <property type="entry name" value="Ankyrin_rpt"/>
</dbReference>
<dbReference type="PANTHER" id="PTHR24198">
    <property type="entry name" value="ANKYRIN REPEAT AND PROTEIN KINASE DOMAIN-CONTAINING PROTEIN"/>
    <property type="match status" value="1"/>
</dbReference>
<dbReference type="PROSITE" id="PS50297">
    <property type="entry name" value="ANK_REP_REGION"/>
    <property type="match status" value="2"/>
</dbReference>
<dbReference type="OrthoDB" id="411451at2759"/>
<feature type="compositionally biased region" description="Gly residues" evidence="5">
    <location>
        <begin position="73"/>
        <end position="91"/>
    </location>
</feature>
<dbReference type="Pfam" id="PF12796">
    <property type="entry name" value="Ank_2"/>
    <property type="match status" value="2"/>
</dbReference>
<proteinExistence type="predicted"/>
<evidence type="ECO:0000256" key="3">
    <source>
        <dbReference type="PROSITE-ProRule" id="PRU00023"/>
    </source>
</evidence>
<dbReference type="PROSITE" id="PS50088">
    <property type="entry name" value="ANK_REPEAT"/>
    <property type="match status" value="2"/>
</dbReference>
<organism evidence="7 8">
    <name type="scientific">Chlorella sorokiniana</name>
    <name type="common">Freshwater green alga</name>
    <dbReference type="NCBI Taxonomy" id="3076"/>
    <lineage>
        <taxon>Eukaryota</taxon>
        <taxon>Viridiplantae</taxon>
        <taxon>Chlorophyta</taxon>
        <taxon>core chlorophytes</taxon>
        <taxon>Trebouxiophyceae</taxon>
        <taxon>Chlorellales</taxon>
        <taxon>Chlorellaceae</taxon>
        <taxon>Chlorella clade</taxon>
        <taxon>Chlorella</taxon>
    </lineage>
</organism>
<keyword evidence="4" id="KW-0175">Coiled coil</keyword>
<dbReference type="AlphaFoldDB" id="A0A2P6U1D0"/>
<comment type="caution">
    <text evidence="7">The sequence shown here is derived from an EMBL/GenBank/DDBJ whole genome shotgun (WGS) entry which is preliminary data.</text>
</comment>
<dbReference type="PANTHER" id="PTHR24198:SF165">
    <property type="entry name" value="ANKYRIN REPEAT-CONTAINING PROTEIN-RELATED"/>
    <property type="match status" value="1"/>
</dbReference>
<evidence type="ECO:0000313" key="8">
    <source>
        <dbReference type="Proteomes" id="UP000239899"/>
    </source>
</evidence>
<dbReference type="STRING" id="3076.A0A2P6U1D0"/>
<dbReference type="EMBL" id="LHPG02000003">
    <property type="protein sequence ID" value="PRW60120.1"/>
    <property type="molecule type" value="Genomic_DNA"/>
</dbReference>
<keyword evidence="6" id="KW-0472">Membrane</keyword>
<keyword evidence="1" id="KW-0677">Repeat</keyword>
<protein>
    <submittedName>
        <fullName evidence="7">Serine threonine-phosphatase 6 regulatory ankyrin repeat subunit B-like</fullName>
    </submittedName>
</protein>
<evidence type="ECO:0000256" key="2">
    <source>
        <dbReference type="ARBA" id="ARBA00023043"/>
    </source>
</evidence>
<keyword evidence="8" id="KW-1185">Reference proteome</keyword>
<dbReference type="SMART" id="SM00248">
    <property type="entry name" value="ANK"/>
    <property type="match status" value="10"/>
</dbReference>
<dbReference type="Gene3D" id="1.25.40.20">
    <property type="entry name" value="Ankyrin repeat-containing domain"/>
    <property type="match status" value="3"/>
</dbReference>
<evidence type="ECO:0000256" key="4">
    <source>
        <dbReference type="SAM" id="Coils"/>
    </source>
</evidence>
<keyword evidence="2 3" id="KW-0040">ANK repeat</keyword>
<feature type="repeat" description="ANK" evidence="3">
    <location>
        <begin position="912"/>
        <end position="945"/>
    </location>
</feature>
<dbReference type="SUPFAM" id="SSF63829">
    <property type="entry name" value="Calcium-dependent phosphotriesterase"/>
    <property type="match status" value="1"/>
</dbReference>
<dbReference type="Proteomes" id="UP000239899">
    <property type="component" value="Unassembled WGS sequence"/>
</dbReference>
<feature type="transmembrane region" description="Helical" evidence="6">
    <location>
        <begin position="41"/>
        <end position="59"/>
    </location>
</feature>
<dbReference type="SUPFAM" id="SSF48403">
    <property type="entry name" value="Ankyrin repeat"/>
    <property type="match status" value="1"/>
</dbReference>
<feature type="region of interest" description="Disordered" evidence="5">
    <location>
        <begin position="68"/>
        <end position="116"/>
    </location>
</feature>
<reference evidence="7 8" key="1">
    <citation type="journal article" date="2018" name="Plant J.">
        <title>Genome sequences of Chlorella sorokiniana UTEX 1602 and Micractinium conductrix SAG 241.80: implications to maltose excretion by a green alga.</title>
        <authorList>
            <person name="Arriola M.B."/>
            <person name="Velmurugan N."/>
            <person name="Zhang Y."/>
            <person name="Plunkett M.H."/>
            <person name="Hondzo H."/>
            <person name="Barney B.M."/>
        </authorList>
    </citation>
    <scope>NUCLEOTIDE SEQUENCE [LARGE SCALE GENOMIC DNA]</scope>
    <source>
        <strain evidence="8">UTEX 1602</strain>
    </source>
</reference>
<keyword evidence="6" id="KW-0812">Transmembrane</keyword>